<reference evidence="2 3" key="1">
    <citation type="submission" date="2017-09" db="EMBL/GenBank/DDBJ databases">
        <title>The Catabolism of 3,6-Dichlorosalicylic acid is Initiated by the Cytochrome P450 Monooxygenase DsmABC in Rhizorhabdus dicambivorans Ndbn-20.</title>
        <authorList>
            <person name="Na L."/>
        </authorList>
    </citation>
    <scope>NUCLEOTIDE SEQUENCE [LARGE SCALE GENOMIC DNA]</scope>
    <source>
        <strain evidence="2 3">Ndbn-20m</strain>
    </source>
</reference>
<dbReference type="SUPFAM" id="SSF103473">
    <property type="entry name" value="MFS general substrate transporter"/>
    <property type="match status" value="1"/>
</dbReference>
<feature type="transmembrane region" description="Helical" evidence="1">
    <location>
        <begin position="267"/>
        <end position="287"/>
    </location>
</feature>
<feature type="transmembrane region" description="Helical" evidence="1">
    <location>
        <begin position="203"/>
        <end position="225"/>
    </location>
</feature>
<dbReference type="OrthoDB" id="7539216at2"/>
<evidence type="ECO:0008006" key="4">
    <source>
        <dbReference type="Google" id="ProtNLM"/>
    </source>
</evidence>
<sequence>MTGKTGTEGVARSMVAATVAIGAGIGCINALQPILLGSMLDAGRLSVTQIGQGATAELTGMALATTVAALRLEPVALRRRAAVALVAMLAANLLTPAMHGGAVLACRFVNGMGTGFLFWIFVGLVSRSATPGRLFAIYISVQATGALLLSMLLSSVLVPRLGPLGGYGTLAAIDLGLLLFAMPRIATGYGGEQAQRGGLPPAAGLLALASVGCLLGGIMALWVYALPLFRALGHGDAASHVAISAAIGCQIAGGVLSSILAERLRPLPVCIGAALVCIGCVLTIFLLRADMVLNVAMGIYALCWMGVPAFQLPLLIRLDPSLRAVLLIGSAQMLGLSLTPVIASAFISHHGVTAVAWVAVAFMAISILVLLLAMATARAASARSEVAPAPPGC</sequence>
<evidence type="ECO:0000256" key="1">
    <source>
        <dbReference type="SAM" id="Phobius"/>
    </source>
</evidence>
<dbReference type="EMBL" id="NWUF01000012">
    <property type="protein sequence ID" value="PCE41716.1"/>
    <property type="molecule type" value="Genomic_DNA"/>
</dbReference>
<feature type="transmembrane region" description="Helical" evidence="1">
    <location>
        <begin position="354"/>
        <end position="375"/>
    </location>
</feature>
<gene>
    <name evidence="2" type="ORF">COO09_13190</name>
</gene>
<feature type="transmembrane region" description="Helical" evidence="1">
    <location>
        <begin position="51"/>
        <end position="70"/>
    </location>
</feature>
<keyword evidence="3" id="KW-1185">Reference proteome</keyword>
<feature type="transmembrane region" description="Helical" evidence="1">
    <location>
        <begin position="137"/>
        <end position="158"/>
    </location>
</feature>
<organism evidence="2 3">
    <name type="scientific">Rhizorhabdus dicambivorans</name>
    <dbReference type="NCBI Taxonomy" id="1850238"/>
    <lineage>
        <taxon>Bacteria</taxon>
        <taxon>Pseudomonadati</taxon>
        <taxon>Pseudomonadota</taxon>
        <taxon>Alphaproteobacteria</taxon>
        <taxon>Sphingomonadales</taxon>
        <taxon>Sphingomonadaceae</taxon>
        <taxon>Rhizorhabdus</taxon>
    </lineage>
</organism>
<keyword evidence="1" id="KW-0812">Transmembrane</keyword>
<proteinExistence type="predicted"/>
<keyword evidence="1" id="KW-1133">Transmembrane helix</keyword>
<feature type="transmembrane region" description="Helical" evidence="1">
    <location>
        <begin position="108"/>
        <end position="125"/>
    </location>
</feature>
<feature type="transmembrane region" description="Helical" evidence="1">
    <location>
        <begin position="164"/>
        <end position="182"/>
    </location>
</feature>
<dbReference type="PROSITE" id="PS51257">
    <property type="entry name" value="PROKAR_LIPOPROTEIN"/>
    <property type="match status" value="1"/>
</dbReference>
<feature type="transmembrane region" description="Helical" evidence="1">
    <location>
        <begin position="12"/>
        <end position="31"/>
    </location>
</feature>
<dbReference type="AlphaFoldDB" id="A0A2A4FVK5"/>
<feature type="transmembrane region" description="Helical" evidence="1">
    <location>
        <begin position="82"/>
        <end position="102"/>
    </location>
</feature>
<dbReference type="RefSeq" id="WP_066961132.1">
    <property type="nucleotide sequence ID" value="NZ_CP023449.1"/>
</dbReference>
<dbReference type="KEGG" id="rdi:CMV14_18850"/>
<dbReference type="Proteomes" id="UP000218934">
    <property type="component" value="Unassembled WGS sequence"/>
</dbReference>
<evidence type="ECO:0000313" key="3">
    <source>
        <dbReference type="Proteomes" id="UP000218934"/>
    </source>
</evidence>
<evidence type="ECO:0000313" key="2">
    <source>
        <dbReference type="EMBL" id="PCE41716.1"/>
    </source>
</evidence>
<feature type="transmembrane region" description="Helical" evidence="1">
    <location>
        <begin position="237"/>
        <end position="260"/>
    </location>
</feature>
<feature type="transmembrane region" description="Helical" evidence="1">
    <location>
        <begin position="324"/>
        <end position="348"/>
    </location>
</feature>
<dbReference type="InterPro" id="IPR036259">
    <property type="entry name" value="MFS_trans_sf"/>
</dbReference>
<keyword evidence="1" id="KW-0472">Membrane</keyword>
<feature type="transmembrane region" description="Helical" evidence="1">
    <location>
        <begin position="293"/>
        <end position="312"/>
    </location>
</feature>
<protein>
    <recommendedName>
        <fullName evidence="4">MFS transporter</fullName>
    </recommendedName>
</protein>
<accession>A0A2A4FVK5</accession>
<comment type="caution">
    <text evidence="2">The sequence shown here is derived from an EMBL/GenBank/DDBJ whole genome shotgun (WGS) entry which is preliminary data.</text>
</comment>
<name>A0A2A4FVK5_9SPHN</name>